<feature type="signal peptide" evidence="1">
    <location>
        <begin position="1"/>
        <end position="21"/>
    </location>
</feature>
<dbReference type="AlphaFoldDB" id="A0A6L9L3I2"/>
<evidence type="ECO:0008006" key="4">
    <source>
        <dbReference type="Google" id="ProtNLM"/>
    </source>
</evidence>
<dbReference type="RefSeq" id="WP_163946035.1">
    <property type="nucleotide sequence ID" value="NZ_JAAFZH010000003.1"/>
</dbReference>
<protein>
    <recommendedName>
        <fullName evidence="4">DUF4136 domain-containing protein</fullName>
    </recommendedName>
</protein>
<sequence>MQKRSLLCSLIGCLSTLSAYSQTCLLSYQTRLDELLPKAILEKHYTANLSTAQLRYRKSASNYAKYDTYEYVWPSGRTMPQKIGKQTLDIPDNNRIGIGWINEINPKYHPDPLNYFKNFYRTATDAEKKKAAELIDKKLAEKGGTPIDKAAGKAVSGIVVNHAGYEPIAGIGDAATWDFTSNQLIVLKGRVTFQVISRIGTDVKANQALAKKLAAEVLAKCPKS</sequence>
<keyword evidence="1" id="KW-0732">Signal</keyword>
<reference evidence="2 3" key="1">
    <citation type="submission" date="2020-02" db="EMBL/GenBank/DDBJ databases">
        <title>Draft genome sequence of two Spirosoma agri KCTC 52727 and Spirosoma terrae KCTC 52035.</title>
        <authorList>
            <person name="Rojas J."/>
            <person name="Ambika Manirajan B."/>
            <person name="Suarez C."/>
            <person name="Ratering S."/>
            <person name="Schnell S."/>
        </authorList>
    </citation>
    <scope>NUCLEOTIDE SEQUENCE [LARGE SCALE GENOMIC DNA]</scope>
    <source>
        <strain evidence="2 3">KCTC 52035</strain>
    </source>
</reference>
<dbReference type="Proteomes" id="UP000474175">
    <property type="component" value="Unassembled WGS sequence"/>
</dbReference>
<dbReference type="EMBL" id="JAAFZH010000003">
    <property type="protein sequence ID" value="NDU94970.1"/>
    <property type="molecule type" value="Genomic_DNA"/>
</dbReference>
<name>A0A6L9L3I2_9BACT</name>
<evidence type="ECO:0000313" key="3">
    <source>
        <dbReference type="Proteomes" id="UP000474175"/>
    </source>
</evidence>
<evidence type="ECO:0000256" key="1">
    <source>
        <dbReference type="SAM" id="SignalP"/>
    </source>
</evidence>
<gene>
    <name evidence="2" type="ORF">GK108_08805</name>
</gene>
<evidence type="ECO:0000313" key="2">
    <source>
        <dbReference type="EMBL" id="NDU94970.1"/>
    </source>
</evidence>
<keyword evidence="3" id="KW-1185">Reference proteome</keyword>
<comment type="caution">
    <text evidence="2">The sequence shown here is derived from an EMBL/GenBank/DDBJ whole genome shotgun (WGS) entry which is preliminary data.</text>
</comment>
<feature type="chain" id="PRO_5026973361" description="DUF4136 domain-containing protein" evidence="1">
    <location>
        <begin position="22"/>
        <end position="224"/>
    </location>
</feature>
<accession>A0A6L9L3I2</accession>
<proteinExistence type="predicted"/>
<organism evidence="2 3">
    <name type="scientific">Spirosoma terrae</name>
    <dbReference type="NCBI Taxonomy" id="1968276"/>
    <lineage>
        <taxon>Bacteria</taxon>
        <taxon>Pseudomonadati</taxon>
        <taxon>Bacteroidota</taxon>
        <taxon>Cytophagia</taxon>
        <taxon>Cytophagales</taxon>
        <taxon>Cytophagaceae</taxon>
        <taxon>Spirosoma</taxon>
    </lineage>
</organism>